<dbReference type="EMBL" id="JAVDTS010000004">
    <property type="protein sequence ID" value="MDR6838338.1"/>
    <property type="molecule type" value="Genomic_DNA"/>
</dbReference>
<gene>
    <name evidence="2" type="ORF">J2W88_002221</name>
    <name evidence="3" type="ORF">J2W93_003179</name>
</gene>
<dbReference type="Proteomes" id="UP001253458">
    <property type="component" value="Unassembled WGS sequence"/>
</dbReference>
<sequence length="67" mass="6966">MFATSLSAPLPTSLASHLFGRFIAPSGSQASSTGAVAPASAMPSAMDEQDDEAMPDLAQRVREIGEW</sequence>
<evidence type="ECO:0000313" key="4">
    <source>
        <dbReference type="Proteomes" id="UP001249076"/>
    </source>
</evidence>
<accession>A0AAJ2C780</accession>
<evidence type="ECO:0000256" key="1">
    <source>
        <dbReference type="SAM" id="MobiDB-lite"/>
    </source>
</evidence>
<organism evidence="2 5">
    <name type="scientific">Acidovorax delafieldii</name>
    <name type="common">Pseudomonas delafieldii</name>
    <dbReference type="NCBI Taxonomy" id="47920"/>
    <lineage>
        <taxon>Bacteria</taxon>
        <taxon>Pseudomonadati</taxon>
        <taxon>Pseudomonadota</taxon>
        <taxon>Betaproteobacteria</taxon>
        <taxon>Burkholderiales</taxon>
        <taxon>Comamonadaceae</taxon>
        <taxon>Acidovorax</taxon>
    </lineage>
</organism>
<proteinExistence type="predicted"/>
<feature type="compositionally biased region" description="Low complexity" evidence="1">
    <location>
        <begin position="37"/>
        <end position="46"/>
    </location>
</feature>
<evidence type="ECO:0000313" key="3">
    <source>
        <dbReference type="EMBL" id="MDR6838338.1"/>
    </source>
</evidence>
<protein>
    <submittedName>
        <fullName evidence="2">Uncharacterized protein</fullName>
    </submittedName>
</protein>
<comment type="caution">
    <text evidence="2">The sequence shown here is derived from an EMBL/GenBank/DDBJ whole genome shotgun (WGS) entry which is preliminary data.</text>
</comment>
<evidence type="ECO:0000313" key="5">
    <source>
        <dbReference type="Proteomes" id="UP001253458"/>
    </source>
</evidence>
<name>A0AAJ2C780_ACIDE</name>
<dbReference type="EMBL" id="JAVDTL010000003">
    <property type="protein sequence ID" value="MDR6766946.1"/>
    <property type="molecule type" value="Genomic_DNA"/>
</dbReference>
<dbReference type="RefSeq" id="WP_060984005.1">
    <property type="nucleotide sequence ID" value="NZ_JAVDTL010000003.1"/>
</dbReference>
<reference evidence="2 4" key="1">
    <citation type="submission" date="2023-07" db="EMBL/GenBank/DDBJ databases">
        <title>Sorghum-associated microbial communities from plants grown in Nebraska, USA.</title>
        <authorList>
            <person name="Schachtman D."/>
        </authorList>
    </citation>
    <scope>NUCLEOTIDE SEQUENCE</scope>
    <source>
        <strain evidence="3 4">BE105</strain>
        <strain evidence="2">BE69</strain>
    </source>
</reference>
<dbReference type="Proteomes" id="UP001249076">
    <property type="component" value="Unassembled WGS sequence"/>
</dbReference>
<evidence type="ECO:0000313" key="2">
    <source>
        <dbReference type="EMBL" id="MDR6766946.1"/>
    </source>
</evidence>
<dbReference type="AlphaFoldDB" id="A0AAJ2C780"/>
<feature type="region of interest" description="Disordered" evidence="1">
    <location>
        <begin position="27"/>
        <end position="52"/>
    </location>
</feature>
<keyword evidence="4" id="KW-1185">Reference proteome</keyword>